<evidence type="ECO:0000313" key="2">
    <source>
        <dbReference type="Proteomes" id="UP000071533"/>
    </source>
</evidence>
<dbReference type="RefSeq" id="WP_044689444.1">
    <property type="nucleotide sequence ID" value="NZ_CEHX01000014.1"/>
</dbReference>
<reference evidence="1 2" key="1">
    <citation type="submission" date="2016-02" db="EMBL/GenBank/DDBJ databases">
        <authorList>
            <consortium name="Pathogen Informatics"/>
        </authorList>
    </citation>
    <scope>NUCLEOTIDE SEQUENCE [LARGE SCALE GENOMIC DNA]</scope>
    <source>
        <strain evidence="1 2">LSS69</strain>
    </source>
</reference>
<name>A0A116MAJ7_STRSU</name>
<sequence length="93" mass="10865">MVEKEFTQTDFGFEFSGRIDMMDGGLLVEYKRPAVLTSGTSQEKAQNQLVNYYKQLRDNFDITLMIVTDGKKFLKLLRILMESGQLLLKNWMF</sequence>
<dbReference type="AlphaFoldDB" id="A0A116MAJ7"/>
<evidence type="ECO:0000313" key="1">
    <source>
        <dbReference type="EMBL" id="CYV37131.1"/>
    </source>
</evidence>
<organism evidence="1 2">
    <name type="scientific">Streptococcus suis</name>
    <dbReference type="NCBI Taxonomy" id="1307"/>
    <lineage>
        <taxon>Bacteria</taxon>
        <taxon>Bacillati</taxon>
        <taxon>Bacillota</taxon>
        <taxon>Bacilli</taxon>
        <taxon>Lactobacillales</taxon>
        <taxon>Streptococcaceae</taxon>
        <taxon>Streptococcus</taxon>
    </lineage>
</organism>
<proteinExistence type="predicted"/>
<dbReference type="EMBL" id="FIHS01000011">
    <property type="protein sequence ID" value="CYV37131.1"/>
    <property type="molecule type" value="Genomic_DNA"/>
</dbReference>
<protein>
    <submittedName>
        <fullName evidence="1">Uncharacterized protein</fullName>
    </submittedName>
</protein>
<gene>
    <name evidence="1" type="ORF">ERS132431_01047</name>
</gene>
<accession>A0A116MAJ7</accession>
<dbReference type="Proteomes" id="UP000071533">
    <property type="component" value="Unassembled WGS sequence"/>
</dbReference>